<evidence type="ECO:0000259" key="1">
    <source>
        <dbReference type="PROSITE" id="PS50943"/>
    </source>
</evidence>
<evidence type="ECO:0000313" key="3">
    <source>
        <dbReference type="Proteomes" id="UP000063699"/>
    </source>
</evidence>
<accession>A0A0N9IF55</accession>
<protein>
    <submittedName>
        <fullName evidence="2">XRE family transcriptional regulator</fullName>
    </submittedName>
</protein>
<name>A0A0N9IF55_9PSEU</name>
<sequence>MKYTRGTARMRGLAAELKSLRAKAGLNTREAAARAGLSASTLNRIELGNRVIEVEDMASLLVVYGITGVERERLLSTTREACLPGWWQRLDASLPKQQSAFISFESEAQRISHLAMLRIPGLMQTAEYIRAIMTAGHITGTELEARVAARLGRQALLTRSLPPRYRVVIDEAVLRRPVGGPQVMAEQLRHVARLATRTNIEVRVIPFQHGAHTGLDGTYTVLEFEKARPIVFLEHKASSLFVDEPEDVCPFQQTVDTLMDVALDSAESVNFLTLVAADYDQG</sequence>
<dbReference type="SMART" id="SM00530">
    <property type="entry name" value="HTH_XRE"/>
    <property type="match status" value="1"/>
</dbReference>
<dbReference type="Proteomes" id="UP000063699">
    <property type="component" value="Chromosome"/>
</dbReference>
<dbReference type="PROSITE" id="PS50943">
    <property type="entry name" value="HTH_CROC1"/>
    <property type="match status" value="1"/>
</dbReference>
<organism evidence="2 3">
    <name type="scientific">Kibdelosporangium phytohabitans</name>
    <dbReference type="NCBI Taxonomy" id="860235"/>
    <lineage>
        <taxon>Bacteria</taxon>
        <taxon>Bacillati</taxon>
        <taxon>Actinomycetota</taxon>
        <taxon>Actinomycetes</taxon>
        <taxon>Pseudonocardiales</taxon>
        <taxon>Pseudonocardiaceae</taxon>
        <taxon>Kibdelosporangium</taxon>
    </lineage>
</organism>
<dbReference type="RefSeq" id="WP_054295341.1">
    <property type="nucleotide sequence ID" value="NZ_CP012752.1"/>
</dbReference>
<dbReference type="SUPFAM" id="SSF47413">
    <property type="entry name" value="lambda repressor-like DNA-binding domains"/>
    <property type="match status" value="1"/>
</dbReference>
<gene>
    <name evidence="2" type="ORF">AOZ06_47235</name>
</gene>
<dbReference type="InterPro" id="IPR043917">
    <property type="entry name" value="DUF5753"/>
</dbReference>
<evidence type="ECO:0000313" key="2">
    <source>
        <dbReference type="EMBL" id="ALG13453.1"/>
    </source>
</evidence>
<dbReference type="GO" id="GO:0003677">
    <property type="term" value="F:DNA binding"/>
    <property type="evidence" value="ECO:0007669"/>
    <property type="project" value="InterPro"/>
</dbReference>
<dbReference type="Gene3D" id="1.10.260.40">
    <property type="entry name" value="lambda repressor-like DNA-binding domains"/>
    <property type="match status" value="1"/>
</dbReference>
<dbReference type="EMBL" id="CP012752">
    <property type="protein sequence ID" value="ALG13453.1"/>
    <property type="molecule type" value="Genomic_DNA"/>
</dbReference>
<keyword evidence="3" id="KW-1185">Reference proteome</keyword>
<feature type="domain" description="HTH cro/C1-type" evidence="1">
    <location>
        <begin position="17"/>
        <end position="71"/>
    </location>
</feature>
<dbReference type="Pfam" id="PF19054">
    <property type="entry name" value="DUF5753"/>
    <property type="match status" value="1"/>
</dbReference>
<dbReference type="AlphaFoldDB" id="A0A0N9IF55"/>
<dbReference type="KEGG" id="kphy:AOZ06_47235"/>
<dbReference type="InterPro" id="IPR010982">
    <property type="entry name" value="Lambda_DNA-bd_dom_sf"/>
</dbReference>
<dbReference type="Pfam" id="PF13560">
    <property type="entry name" value="HTH_31"/>
    <property type="match status" value="1"/>
</dbReference>
<proteinExistence type="predicted"/>
<dbReference type="CDD" id="cd00093">
    <property type="entry name" value="HTH_XRE"/>
    <property type="match status" value="1"/>
</dbReference>
<dbReference type="InterPro" id="IPR001387">
    <property type="entry name" value="Cro/C1-type_HTH"/>
</dbReference>
<dbReference type="STRING" id="860235.AOZ06_47235"/>
<reference evidence="2 3" key="1">
    <citation type="submission" date="2015-07" db="EMBL/GenBank/DDBJ databases">
        <title>Genome sequencing of Kibdelosporangium phytohabitans.</title>
        <authorList>
            <person name="Qin S."/>
            <person name="Xing K."/>
        </authorList>
    </citation>
    <scope>NUCLEOTIDE SEQUENCE [LARGE SCALE GENOMIC DNA]</scope>
    <source>
        <strain evidence="2 3">KLBMP1111</strain>
    </source>
</reference>